<evidence type="ECO:0000256" key="1">
    <source>
        <dbReference type="SAM" id="Phobius"/>
    </source>
</evidence>
<name>A0ABV4U3W9_9BACT</name>
<reference evidence="2 3" key="1">
    <citation type="submission" date="2024-08" db="EMBL/GenBank/DDBJ databases">
        <title>Whole-genome sequencing of halo(alkali)philic microorganisms from hypersaline lakes.</title>
        <authorList>
            <person name="Sorokin D.Y."/>
            <person name="Merkel A.Y."/>
            <person name="Messina E."/>
            <person name="Yakimov M."/>
        </authorList>
    </citation>
    <scope>NUCLEOTIDE SEQUENCE [LARGE SCALE GENOMIC DNA]</scope>
    <source>
        <strain evidence="2 3">AB-hyl4</strain>
    </source>
</reference>
<keyword evidence="1" id="KW-0472">Membrane</keyword>
<keyword evidence="1" id="KW-0812">Transmembrane</keyword>
<keyword evidence="1" id="KW-1133">Transmembrane helix</keyword>
<evidence type="ECO:0000313" key="2">
    <source>
        <dbReference type="EMBL" id="MFA9477603.1"/>
    </source>
</evidence>
<accession>A0ABV4U3W9</accession>
<keyword evidence="3" id="KW-1185">Reference proteome</keyword>
<feature type="transmembrane region" description="Helical" evidence="1">
    <location>
        <begin position="45"/>
        <end position="68"/>
    </location>
</feature>
<evidence type="ECO:0000313" key="3">
    <source>
        <dbReference type="Proteomes" id="UP001575105"/>
    </source>
</evidence>
<comment type="caution">
    <text evidence="2">The sequence shown here is derived from an EMBL/GenBank/DDBJ whole genome shotgun (WGS) entry which is preliminary data.</text>
</comment>
<protein>
    <submittedName>
        <fullName evidence="2">Uncharacterized protein</fullName>
    </submittedName>
</protein>
<gene>
    <name evidence="2" type="ORF">ACERK3_04765</name>
</gene>
<dbReference type="EMBL" id="JBGUBD010000003">
    <property type="protein sequence ID" value="MFA9477603.1"/>
    <property type="molecule type" value="Genomic_DNA"/>
</dbReference>
<organism evidence="2 3">
    <name type="scientific">Natronomicrosphaera hydrolytica</name>
    <dbReference type="NCBI Taxonomy" id="3242702"/>
    <lineage>
        <taxon>Bacteria</taxon>
        <taxon>Pseudomonadati</taxon>
        <taxon>Planctomycetota</taxon>
        <taxon>Phycisphaerae</taxon>
        <taxon>Phycisphaerales</taxon>
        <taxon>Phycisphaeraceae</taxon>
        <taxon>Natronomicrosphaera</taxon>
    </lineage>
</organism>
<dbReference type="Proteomes" id="UP001575105">
    <property type="component" value="Unassembled WGS sequence"/>
</dbReference>
<sequence length="79" mass="8548">MTIRHIILLLCLLVLLTSAGAFIDVTVLRADHYSPGNYETAFQIMIFATGASLLAIITATLTILIGVIKERDSSDAVEK</sequence>
<proteinExistence type="predicted"/>
<dbReference type="RefSeq" id="WP_425344532.1">
    <property type="nucleotide sequence ID" value="NZ_JBGUBD010000003.1"/>
</dbReference>